<evidence type="ECO:0000313" key="2">
    <source>
        <dbReference type="EMBL" id="KAG2227659.1"/>
    </source>
</evidence>
<comment type="caution">
    <text evidence="2">The sequence shown here is derived from an EMBL/GenBank/DDBJ whole genome shotgun (WGS) entry which is preliminary data.</text>
</comment>
<feature type="transmembrane region" description="Helical" evidence="1">
    <location>
        <begin position="295"/>
        <end position="318"/>
    </location>
</feature>
<keyword evidence="1" id="KW-0472">Membrane</keyword>
<feature type="transmembrane region" description="Helical" evidence="1">
    <location>
        <begin position="237"/>
        <end position="254"/>
    </location>
</feature>
<accession>A0A8H7SE08</accession>
<feature type="transmembrane region" description="Helical" evidence="1">
    <location>
        <begin position="153"/>
        <end position="174"/>
    </location>
</feature>
<dbReference type="Proteomes" id="UP000646827">
    <property type="component" value="Unassembled WGS sequence"/>
</dbReference>
<feature type="transmembrane region" description="Helical" evidence="1">
    <location>
        <begin position="19"/>
        <end position="38"/>
    </location>
</feature>
<name>A0A8H7SE08_9FUNG</name>
<dbReference type="InterPro" id="IPR040410">
    <property type="entry name" value="UPF0658_Golgi"/>
</dbReference>
<keyword evidence="1" id="KW-1133">Transmembrane helix</keyword>
<protein>
    <submittedName>
        <fullName evidence="2">Uncharacterized protein</fullName>
    </submittedName>
</protein>
<feature type="transmembrane region" description="Helical" evidence="1">
    <location>
        <begin position="203"/>
        <end position="225"/>
    </location>
</feature>
<keyword evidence="1" id="KW-0812">Transmembrane</keyword>
<feature type="transmembrane region" description="Helical" evidence="1">
    <location>
        <begin position="85"/>
        <end position="103"/>
    </location>
</feature>
<organism evidence="2 3">
    <name type="scientific">Circinella minor</name>
    <dbReference type="NCBI Taxonomy" id="1195481"/>
    <lineage>
        <taxon>Eukaryota</taxon>
        <taxon>Fungi</taxon>
        <taxon>Fungi incertae sedis</taxon>
        <taxon>Mucoromycota</taxon>
        <taxon>Mucoromycotina</taxon>
        <taxon>Mucoromycetes</taxon>
        <taxon>Mucorales</taxon>
        <taxon>Lichtheimiaceae</taxon>
        <taxon>Circinella</taxon>
    </lineage>
</organism>
<reference evidence="2 3" key="1">
    <citation type="submission" date="2020-12" db="EMBL/GenBank/DDBJ databases">
        <title>Metabolic potential, ecology and presence of endohyphal bacteria is reflected in genomic diversity of Mucoromycotina.</title>
        <authorList>
            <person name="Muszewska A."/>
            <person name="Okrasinska A."/>
            <person name="Steczkiewicz K."/>
            <person name="Drgas O."/>
            <person name="Orlowska M."/>
            <person name="Perlinska-Lenart U."/>
            <person name="Aleksandrzak-Piekarczyk T."/>
            <person name="Szatraj K."/>
            <person name="Zielenkiewicz U."/>
            <person name="Pilsyk S."/>
            <person name="Malc E."/>
            <person name="Mieczkowski P."/>
            <person name="Kruszewska J.S."/>
            <person name="Biernat P."/>
            <person name="Pawlowska J."/>
        </authorList>
    </citation>
    <scope>NUCLEOTIDE SEQUENCE [LARGE SCALE GENOMIC DNA]</scope>
    <source>
        <strain evidence="2 3">CBS 142.35</strain>
    </source>
</reference>
<dbReference type="OrthoDB" id="2448307at2759"/>
<proteinExistence type="predicted"/>
<keyword evidence="3" id="KW-1185">Reference proteome</keyword>
<sequence length="357" mass="40413">MVTVNKIISRITETRWSKLYIGTASLQALIIIILQALICSQNTLQARLLPEPEGGAFVLVNSNITDSDIPAQASDRLGRIIWENIAFIGFQVWFLVMVFDATVYQNTAEILALAVLNAICAILGALQVVDGNKWLERLSKTEYSTTPLETARWLEVGLSCVILIFACMMAYLSYEMSRQFGWNIYKKIGADVQMQKMYRMFQFFVLGLKIDVFTQFLVSLFYIIQFGTKAENVVWETGIQIVVTVLILPMLYFARTAGSTESYGRMITFITFEAIVIVHYSLILKQTLQPNNSWYTWICLVLIGIILCAGTGILGGICMNNFGRGLKSYVQRGKLKKTQEDVEMTKTNNNNWQIDED</sequence>
<feature type="transmembrane region" description="Helical" evidence="1">
    <location>
        <begin position="266"/>
        <end position="283"/>
    </location>
</feature>
<dbReference type="PANTHER" id="PTHR34391:SF1">
    <property type="entry name" value="UPF0658 GOLGI APPARATUS MEMBRANE PROTEIN C1952.10C-RELATED"/>
    <property type="match status" value="1"/>
</dbReference>
<dbReference type="AlphaFoldDB" id="A0A8H7SE08"/>
<dbReference type="EMBL" id="JAEPRB010000005">
    <property type="protein sequence ID" value="KAG2227659.1"/>
    <property type="molecule type" value="Genomic_DNA"/>
</dbReference>
<feature type="transmembrane region" description="Helical" evidence="1">
    <location>
        <begin position="110"/>
        <end position="129"/>
    </location>
</feature>
<evidence type="ECO:0000313" key="3">
    <source>
        <dbReference type="Proteomes" id="UP000646827"/>
    </source>
</evidence>
<gene>
    <name evidence="2" type="ORF">INT45_004701</name>
</gene>
<dbReference type="GO" id="GO:0005794">
    <property type="term" value="C:Golgi apparatus"/>
    <property type="evidence" value="ECO:0007669"/>
    <property type="project" value="TreeGrafter"/>
</dbReference>
<evidence type="ECO:0000256" key="1">
    <source>
        <dbReference type="SAM" id="Phobius"/>
    </source>
</evidence>
<dbReference type="PANTHER" id="PTHR34391">
    <property type="entry name" value="UPF0658 GOLGI APPARATUS MEMBRANE PROTEIN C1952.10C-RELATED"/>
    <property type="match status" value="1"/>
</dbReference>